<dbReference type="RefSeq" id="WP_091831725.1">
    <property type="nucleotide sequence ID" value="NZ_FNZK01000010.1"/>
</dbReference>
<name>A0A1H6ZUQ8_9FIRM</name>
<gene>
    <name evidence="1" type="ORF">SAMN05660742_110102</name>
</gene>
<keyword evidence="2" id="KW-1185">Reference proteome</keyword>
<dbReference type="EMBL" id="FNZK01000010">
    <property type="protein sequence ID" value="SEJ56386.1"/>
    <property type="molecule type" value="Genomic_DNA"/>
</dbReference>
<protein>
    <recommendedName>
        <fullName evidence="3">Tetratricopeptide repeat-containing protein</fullName>
    </recommendedName>
</protein>
<accession>A0A1H6ZUQ8</accession>
<sequence>MNSHDFHKLVHMILESPAHPPESLFAQGFDDWHARARMAHFLAMPEYEKKDLAIELFRSIVDIEIDEENSEDVEEKVFALQKLSACLRENETTLEAALDYINLAIELAESTDYLYKYILRGELWADRWLTLHLQKKTNIAEAEITEKIEIFEPLPIPHNSYLYYGYRFKAQIAAERGTTLIAKDFMHMALSFMDIPKSYQDELQAAFSATHDNAAWILNDIDHATPAPDKLHWDI</sequence>
<dbReference type="AlphaFoldDB" id="A0A1H6ZUQ8"/>
<evidence type="ECO:0000313" key="2">
    <source>
        <dbReference type="Proteomes" id="UP000199662"/>
    </source>
</evidence>
<evidence type="ECO:0008006" key="3">
    <source>
        <dbReference type="Google" id="ProtNLM"/>
    </source>
</evidence>
<evidence type="ECO:0000313" key="1">
    <source>
        <dbReference type="EMBL" id="SEJ56386.1"/>
    </source>
</evidence>
<proteinExistence type="predicted"/>
<organism evidence="1 2">
    <name type="scientific">Propionispira arboris</name>
    <dbReference type="NCBI Taxonomy" id="84035"/>
    <lineage>
        <taxon>Bacteria</taxon>
        <taxon>Bacillati</taxon>
        <taxon>Bacillota</taxon>
        <taxon>Negativicutes</taxon>
        <taxon>Selenomonadales</taxon>
        <taxon>Selenomonadaceae</taxon>
        <taxon>Propionispira</taxon>
    </lineage>
</organism>
<reference evidence="1 2" key="1">
    <citation type="submission" date="2016-10" db="EMBL/GenBank/DDBJ databases">
        <authorList>
            <person name="de Groot N.N."/>
        </authorList>
    </citation>
    <scope>NUCLEOTIDE SEQUENCE [LARGE SCALE GENOMIC DNA]</scope>
    <source>
        <strain evidence="1 2">DSM 2179</strain>
    </source>
</reference>
<dbReference type="Proteomes" id="UP000199662">
    <property type="component" value="Unassembled WGS sequence"/>
</dbReference>